<keyword evidence="2" id="KW-0378">Hydrolase</keyword>
<evidence type="ECO:0000256" key="2">
    <source>
        <dbReference type="ARBA" id="ARBA00022801"/>
    </source>
</evidence>
<evidence type="ECO:0000259" key="6">
    <source>
        <dbReference type="PROSITE" id="PS50142"/>
    </source>
</evidence>
<dbReference type="InterPro" id="IPR011332">
    <property type="entry name" value="Ribosomal_zn-bd"/>
</dbReference>
<dbReference type="GO" id="GO:0004525">
    <property type="term" value="F:ribonuclease III activity"/>
    <property type="evidence" value="ECO:0007669"/>
    <property type="project" value="InterPro"/>
</dbReference>
<dbReference type="PANTHER" id="PTHR14950:SF37">
    <property type="entry name" value="ENDORIBONUCLEASE DICER"/>
    <property type="match status" value="1"/>
</dbReference>
<dbReference type="PROSITE" id="PS00517">
    <property type="entry name" value="RNASE_3_1"/>
    <property type="match status" value="1"/>
</dbReference>
<evidence type="ECO:0000256" key="3">
    <source>
        <dbReference type="ARBA" id="ARBA00022980"/>
    </source>
</evidence>
<dbReference type="GO" id="GO:0006396">
    <property type="term" value="P:RNA processing"/>
    <property type="evidence" value="ECO:0007669"/>
    <property type="project" value="InterPro"/>
</dbReference>
<comment type="caution">
    <text evidence="7">The sequence shown here is derived from an EMBL/GenBank/DDBJ whole genome shotgun (WGS) entry which is preliminary data.</text>
</comment>
<gene>
    <name evidence="7" type="ORF">P3T76_002810</name>
</gene>
<evidence type="ECO:0000313" key="7">
    <source>
        <dbReference type="EMBL" id="KAK1945762.1"/>
    </source>
</evidence>
<dbReference type="NCBIfam" id="TIGR01031">
    <property type="entry name" value="rpmF_bact"/>
    <property type="match status" value="1"/>
</dbReference>
<evidence type="ECO:0000313" key="8">
    <source>
        <dbReference type="Proteomes" id="UP001259832"/>
    </source>
</evidence>
<dbReference type="Proteomes" id="UP001259832">
    <property type="component" value="Unassembled WGS sequence"/>
</dbReference>
<dbReference type="GO" id="GO:0003735">
    <property type="term" value="F:structural constituent of ribosome"/>
    <property type="evidence" value="ECO:0007669"/>
    <property type="project" value="InterPro"/>
</dbReference>
<dbReference type="Pfam" id="PF14622">
    <property type="entry name" value="Ribonucleas_3_3"/>
    <property type="match status" value="1"/>
</dbReference>
<dbReference type="Pfam" id="PF00636">
    <property type="entry name" value="Ribonuclease_3"/>
    <property type="match status" value="1"/>
</dbReference>
<accession>A0AAD9GW78</accession>
<feature type="domain" description="RNase III" evidence="6">
    <location>
        <begin position="803"/>
        <end position="937"/>
    </location>
</feature>
<keyword evidence="4" id="KW-0687">Ribonucleoprotein</keyword>
<dbReference type="SUPFAM" id="SSF69065">
    <property type="entry name" value="RNase III domain-like"/>
    <property type="match status" value="2"/>
</dbReference>
<dbReference type="InterPro" id="IPR036389">
    <property type="entry name" value="RNase_III_sf"/>
</dbReference>
<feature type="compositionally biased region" description="Basic and acidic residues" evidence="5">
    <location>
        <begin position="1007"/>
        <end position="1026"/>
    </location>
</feature>
<dbReference type="GO" id="GO:0015934">
    <property type="term" value="C:large ribosomal subunit"/>
    <property type="evidence" value="ECO:0007669"/>
    <property type="project" value="InterPro"/>
</dbReference>
<dbReference type="PROSITE" id="PS50142">
    <property type="entry name" value="RNASE_3_2"/>
    <property type="match status" value="2"/>
</dbReference>
<reference evidence="7" key="1">
    <citation type="submission" date="2023-08" db="EMBL/GenBank/DDBJ databases">
        <title>Reference Genome Resource for the Citrus Pathogen Phytophthora citrophthora.</title>
        <authorList>
            <person name="Moller H."/>
            <person name="Coetzee B."/>
            <person name="Rose L.J."/>
            <person name="Van Niekerk J.M."/>
        </authorList>
    </citation>
    <scope>NUCLEOTIDE SEQUENCE</scope>
    <source>
        <strain evidence="7">STE-U-9442</strain>
    </source>
</reference>
<evidence type="ECO:0000256" key="5">
    <source>
        <dbReference type="SAM" id="MobiDB-lite"/>
    </source>
</evidence>
<dbReference type="PANTHER" id="PTHR14950">
    <property type="entry name" value="DICER-RELATED"/>
    <property type="match status" value="1"/>
</dbReference>
<organism evidence="7 8">
    <name type="scientific">Phytophthora citrophthora</name>
    <dbReference type="NCBI Taxonomy" id="4793"/>
    <lineage>
        <taxon>Eukaryota</taxon>
        <taxon>Sar</taxon>
        <taxon>Stramenopiles</taxon>
        <taxon>Oomycota</taxon>
        <taxon>Peronosporomycetes</taxon>
        <taxon>Peronosporales</taxon>
        <taxon>Peronosporaceae</taxon>
        <taxon>Phytophthora</taxon>
    </lineage>
</organism>
<sequence length="1070" mass="119993">MAAMLVRNAMQRAVAFLQHKMFPTSQTPALIMGPLALNGASASLPSNPLSDGIWLAAPKSKVTPSRKKIRNNDLSKRLKNIVHFQDCPLCGEKKLRHRLCMSCFKKGKYFLFQQSHSLKTCISFDLEIFKQVRPPILYSAVMDGVSIGLDIDNASFLGASMSVTSDKARPDPVPVPAPVATPAPANPMQSHTPFATPVVHVAPAASVAEDNLRVSYHCKATKCFRLQWEAEMNPRCPRQTTIVIENSVYIFDGFYLLCHGDPPEVPRFEYTRGGVMCKIHFIPEDLPSSVRGVASNDVDADVNGEAHRSFCDSLFLLQRYVFQQLLGIQPAHLFGKVFPDPAHATGDASEICGDYHLVPRFIAVNEEPLLHKEDLNSPNRVGYAIGRLLSVQKILGYLDNSAKFTVRDFILQFDHRELVDCIVSTRINGQPSAFRVDKIVSDPRVTEDGKPSPEKNGIITKDGSQIVHAIAHHSEGARNYDGAKSRKRIRKWQEEGEFLQLSPDVEPLSQELLPAECHLTGIRTDLFEVGSAMPMVLKYVRHFRLLESFATQMGLEFKDKTLLRQAFTHGSYIDVGMQNVNTVEATRSRVRLGHVFQNVASLKRSRSMLLDGDTPRPGKTAGNDASTLRQVAEKHLSCDFKEEFHSKYLCPYERLEFLGDAVLGFLVASSSFLKFQSPDANEGFLHQTRVDLVNNDSLGKMAKSANFESLFLSAFDLTKLNEEIKAKITADCFEALLGALYKDQGIVPCRALLGKLMDMHDPELRELCFLSTDELTAEAKVYVAKDREEIKKWSKYTTMRMQHRRFASRTGVDITNMHLWLQAVTHASFKEPQIDADEFIGHDPNYERIEFLGDAVLQLLSSEFLVDAFPYHQEHLLTQVRSSLVKNKKLAVVAGKAGYEEFIRLGNEVKKNGNLYVEDVLADVFEATLGAVYMENLGDLGKVRSILERVLFPRLTEAIRRRQWMNPRKVFTHYITQWSRSSMSQISCQFKTIKAPRSTTEVGVLVPKDKDNSSEKKSKKAKANEPPRHAVALYVNNFQVARAVGRTVAAAQDAACKKALMLYGVRLHDD</sequence>
<evidence type="ECO:0000256" key="4">
    <source>
        <dbReference type="ARBA" id="ARBA00023274"/>
    </source>
</evidence>
<dbReference type="SUPFAM" id="SSF57829">
    <property type="entry name" value="Zn-binding ribosomal proteins"/>
    <property type="match status" value="1"/>
</dbReference>
<dbReference type="SMART" id="SM00535">
    <property type="entry name" value="RIBOc"/>
    <property type="match status" value="2"/>
</dbReference>
<dbReference type="AlphaFoldDB" id="A0AAD9GW78"/>
<keyword evidence="3" id="KW-0689">Ribosomal protein</keyword>
<keyword evidence="8" id="KW-1185">Reference proteome</keyword>
<dbReference type="Gene3D" id="1.10.1520.10">
    <property type="entry name" value="Ribonuclease III domain"/>
    <property type="match status" value="2"/>
</dbReference>
<dbReference type="InterPro" id="IPR000999">
    <property type="entry name" value="RNase_III_dom"/>
</dbReference>
<dbReference type="Pfam" id="PF01783">
    <property type="entry name" value="Ribosomal_L32p"/>
    <property type="match status" value="1"/>
</dbReference>
<feature type="domain" description="RNase III" evidence="6">
    <location>
        <begin position="546"/>
        <end position="745"/>
    </location>
</feature>
<dbReference type="GO" id="GO:0006412">
    <property type="term" value="P:translation"/>
    <property type="evidence" value="ECO:0007669"/>
    <property type="project" value="InterPro"/>
</dbReference>
<comment type="similarity">
    <text evidence="1">Belongs to the bacterial ribosomal protein bL32 family.</text>
</comment>
<evidence type="ECO:0000256" key="1">
    <source>
        <dbReference type="ARBA" id="ARBA00008560"/>
    </source>
</evidence>
<dbReference type="EMBL" id="JASMQC010000004">
    <property type="protein sequence ID" value="KAK1945762.1"/>
    <property type="molecule type" value="Genomic_DNA"/>
</dbReference>
<name>A0AAD9GW78_9STRA</name>
<proteinExistence type="inferred from homology"/>
<dbReference type="CDD" id="cd00593">
    <property type="entry name" value="RIBOc"/>
    <property type="match status" value="2"/>
</dbReference>
<feature type="region of interest" description="Disordered" evidence="5">
    <location>
        <begin position="1002"/>
        <end position="1026"/>
    </location>
</feature>
<protein>
    <submittedName>
        <fullName evidence="7">Ribonuclease 3</fullName>
    </submittedName>
</protein>
<dbReference type="InterPro" id="IPR002677">
    <property type="entry name" value="Ribosomal_bL32"/>
</dbReference>